<keyword evidence="3" id="KW-1185">Reference proteome</keyword>
<accession>A0A1W1HHL4</accession>
<evidence type="ECO:0000259" key="1">
    <source>
        <dbReference type="Pfam" id="PF05685"/>
    </source>
</evidence>
<dbReference type="InterPro" id="IPR012296">
    <property type="entry name" value="Nuclease_put_TT1808"/>
</dbReference>
<name>A0A1W1HHL4_9BACT</name>
<dbReference type="PANTHER" id="PTHR36558:SF1">
    <property type="entry name" value="RESTRICTION ENDONUCLEASE DOMAIN-CONTAINING PROTEIN-RELATED"/>
    <property type="match status" value="1"/>
</dbReference>
<reference evidence="2 3" key="1">
    <citation type="submission" date="2017-03" db="EMBL/GenBank/DDBJ databases">
        <authorList>
            <person name="Afonso C.L."/>
            <person name="Miller P.J."/>
            <person name="Scott M.A."/>
            <person name="Spackman E."/>
            <person name="Goraichik I."/>
            <person name="Dimitrov K.M."/>
            <person name="Suarez D.L."/>
            <person name="Swayne D.E."/>
        </authorList>
    </citation>
    <scope>NUCLEOTIDE SEQUENCE [LARGE SCALE GENOMIC DNA]</scope>
    <source>
        <strain evidence="2">PRJEB14757</strain>
    </source>
</reference>
<dbReference type="EMBL" id="FWEV01000294">
    <property type="protein sequence ID" value="SLM31969.1"/>
    <property type="molecule type" value="Genomic_DNA"/>
</dbReference>
<dbReference type="OrthoDB" id="5503005at2"/>
<dbReference type="Proteomes" id="UP000191931">
    <property type="component" value="Unassembled WGS sequence"/>
</dbReference>
<dbReference type="SUPFAM" id="SSF52980">
    <property type="entry name" value="Restriction endonuclease-like"/>
    <property type="match status" value="1"/>
</dbReference>
<gene>
    <name evidence="2" type="ORF">MTBBW1_510024</name>
</gene>
<dbReference type="STRING" id="1246637.MTBBW1_510024"/>
<evidence type="ECO:0000313" key="3">
    <source>
        <dbReference type="Proteomes" id="UP000191931"/>
    </source>
</evidence>
<evidence type="ECO:0000313" key="2">
    <source>
        <dbReference type="EMBL" id="SLM31969.1"/>
    </source>
</evidence>
<dbReference type="InterPro" id="IPR008538">
    <property type="entry name" value="Uma2"/>
</dbReference>
<sequence length="203" mass="23833">MLLQEKNNITPEEYLSLERDSEIKNEYFAGEMYAMAGASRSHNKISTNIVRVLGNQLIEKPCSIFSSEMKVKIEAIKKYTYPDIVVVCGNEEYDDENNDILLNPVVIIEILSDSTEAYDRGDKFSHYQFIDSFAEYILISQYFQKIEKFIRKKDNTWIYSKYEKTEDTITIHSINCQLSLSDVYKDVNLSEYHMRRNQLKLKT</sequence>
<dbReference type="AlphaFoldDB" id="A0A1W1HHL4"/>
<dbReference type="CDD" id="cd06260">
    <property type="entry name" value="DUF820-like"/>
    <property type="match status" value="1"/>
</dbReference>
<protein>
    <recommendedName>
        <fullName evidence="1">Putative restriction endonuclease domain-containing protein</fullName>
    </recommendedName>
</protein>
<dbReference type="InterPro" id="IPR011335">
    <property type="entry name" value="Restrct_endonuc-II-like"/>
</dbReference>
<proteinExistence type="predicted"/>
<dbReference type="Pfam" id="PF05685">
    <property type="entry name" value="Uma2"/>
    <property type="match status" value="1"/>
</dbReference>
<organism evidence="2 3">
    <name type="scientific">Desulfamplus magnetovallimortis</name>
    <dbReference type="NCBI Taxonomy" id="1246637"/>
    <lineage>
        <taxon>Bacteria</taxon>
        <taxon>Pseudomonadati</taxon>
        <taxon>Thermodesulfobacteriota</taxon>
        <taxon>Desulfobacteria</taxon>
        <taxon>Desulfobacterales</taxon>
        <taxon>Desulfobacteraceae</taxon>
        <taxon>Desulfamplus</taxon>
    </lineage>
</organism>
<dbReference type="PANTHER" id="PTHR36558">
    <property type="entry name" value="GLR1098 PROTEIN"/>
    <property type="match status" value="1"/>
</dbReference>
<feature type="domain" description="Putative restriction endonuclease" evidence="1">
    <location>
        <begin position="11"/>
        <end position="178"/>
    </location>
</feature>
<dbReference type="RefSeq" id="WP_080801302.1">
    <property type="nucleotide sequence ID" value="NZ_LT828542.1"/>
</dbReference>
<dbReference type="Gene3D" id="3.90.1570.10">
    <property type="entry name" value="tt1808, chain A"/>
    <property type="match status" value="1"/>
</dbReference>